<dbReference type="GO" id="GO:0032259">
    <property type="term" value="P:methylation"/>
    <property type="evidence" value="ECO:0007669"/>
    <property type="project" value="UniProtKB-KW"/>
</dbReference>
<dbReference type="RefSeq" id="WP_252853718.1">
    <property type="nucleotide sequence ID" value="NZ_JAMXLR010000058.1"/>
</dbReference>
<dbReference type="GO" id="GO:0008168">
    <property type="term" value="F:methyltransferase activity"/>
    <property type="evidence" value="ECO:0007669"/>
    <property type="project" value="UniProtKB-KW"/>
</dbReference>
<dbReference type="CDD" id="cd02440">
    <property type="entry name" value="AdoMet_MTases"/>
    <property type="match status" value="1"/>
</dbReference>
<evidence type="ECO:0000256" key="1">
    <source>
        <dbReference type="ARBA" id="ARBA00022603"/>
    </source>
</evidence>
<sequence>MDDPALDRSQHIHALKGLERINSWSRTATILWRAISLIASERTFRPIRVLDIACGGGDLAIRLARIAKREGVEVEVHGCDISPTATAHASVVAQREGIARSQFFVYNVLEQPLPDGYDVITCTLFLHHLEDGQVIALLQDMSRAARYAVLADDLIRTRVGYWLAHLGCRVLSRSPVVHYDGPASVRGAYTVAEVEKLALQAGLSGTRFQKHWPERYLMSWKKAV</sequence>
<evidence type="ECO:0000313" key="6">
    <source>
        <dbReference type="Proteomes" id="UP001155241"/>
    </source>
</evidence>
<dbReference type="PANTHER" id="PTHR43464:SF19">
    <property type="entry name" value="UBIQUINONE BIOSYNTHESIS O-METHYLTRANSFERASE, MITOCHONDRIAL"/>
    <property type="match status" value="1"/>
</dbReference>
<dbReference type="PANTHER" id="PTHR43464">
    <property type="entry name" value="METHYLTRANSFERASE"/>
    <property type="match status" value="1"/>
</dbReference>
<evidence type="ECO:0000256" key="3">
    <source>
        <dbReference type="ARBA" id="ARBA00022691"/>
    </source>
</evidence>
<proteinExistence type="predicted"/>
<dbReference type="AlphaFoldDB" id="A0A9X2FCB6"/>
<reference evidence="5" key="1">
    <citation type="submission" date="2022-06" db="EMBL/GenBank/DDBJ databases">
        <title>Aeoliella straminimaris, a novel planctomycete from sediments.</title>
        <authorList>
            <person name="Vitorino I.R."/>
            <person name="Lage O.M."/>
        </authorList>
    </citation>
    <scope>NUCLEOTIDE SEQUENCE</scope>
    <source>
        <strain evidence="5">ICT_H6.2</strain>
    </source>
</reference>
<keyword evidence="1 5" id="KW-0489">Methyltransferase</keyword>
<comment type="caution">
    <text evidence="5">The sequence shown here is derived from an EMBL/GenBank/DDBJ whole genome shotgun (WGS) entry which is preliminary data.</text>
</comment>
<accession>A0A9X2FCB6</accession>
<evidence type="ECO:0000313" key="5">
    <source>
        <dbReference type="EMBL" id="MCO6045603.1"/>
    </source>
</evidence>
<dbReference type="InterPro" id="IPR041698">
    <property type="entry name" value="Methyltransf_25"/>
</dbReference>
<evidence type="ECO:0000259" key="4">
    <source>
        <dbReference type="Pfam" id="PF13649"/>
    </source>
</evidence>
<dbReference type="Pfam" id="PF13649">
    <property type="entry name" value="Methyltransf_25"/>
    <property type="match status" value="1"/>
</dbReference>
<protein>
    <submittedName>
        <fullName evidence="5">Methyltransferase domain-containing protein</fullName>
    </submittedName>
</protein>
<dbReference type="InterPro" id="IPR029063">
    <property type="entry name" value="SAM-dependent_MTases_sf"/>
</dbReference>
<keyword evidence="3" id="KW-0949">S-adenosyl-L-methionine</keyword>
<evidence type="ECO:0000256" key="2">
    <source>
        <dbReference type="ARBA" id="ARBA00022679"/>
    </source>
</evidence>
<keyword evidence="6" id="KW-1185">Reference proteome</keyword>
<dbReference type="Gene3D" id="3.40.50.150">
    <property type="entry name" value="Vaccinia Virus protein VP39"/>
    <property type="match status" value="1"/>
</dbReference>
<gene>
    <name evidence="5" type="ORF">NG895_17020</name>
</gene>
<keyword evidence="2" id="KW-0808">Transferase</keyword>
<dbReference type="SUPFAM" id="SSF53335">
    <property type="entry name" value="S-adenosyl-L-methionine-dependent methyltransferases"/>
    <property type="match status" value="1"/>
</dbReference>
<feature type="domain" description="Methyltransferase" evidence="4">
    <location>
        <begin position="49"/>
        <end position="145"/>
    </location>
</feature>
<dbReference type="Proteomes" id="UP001155241">
    <property type="component" value="Unassembled WGS sequence"/>
</dbReference>
<dbReference type="EMBL" id="JAMXLR010000058">
    <property type="protein sequence ID" value="MCO6045603.1"/>
    <property type="molecule type" value="Genomic_DNA"/>
</dbReference>
<organism evidence="5 6">
    <name type="scientific">Aeoliella straminimaris</name>
    <dbReference type="NCBI Taxonomy" id="2954799"/>
    <lineage>
        <taxon>Bacteria</taxon>
        <taxon>Pseudomonadati</taxon>
        <taxon>Planctomycetota</taxon>
        <taxon>Planctomycetia</taxon>
        <taxon>Pirellulales</taxon>
        <taxon>Lacipirellulaceae</taxon>
        <taxon>Aeoliella</taxon>
    </lineage>
</organism>
<name>A0A9X2FCB6_9BACT</name>